<dbReference type="Pfam" id="PF01042">
    <property type="entry name" value="Ribonuc_L-PSP"/>
    <property type="match status" value="1"/>
</dbReference>
<evidence type="ECO:0000313" key="1">
    <source>
        <dbReference type="EMBL" id="MBB6251833.1"/>
    </source>
</evidence>
<protein>
    <submittedName>
        <fullName evidence="1">Enamine deaminase RidA (YjgF/YER057c/UK114 family)</fullName>
    </submittedName>
</protein>
<evidence type="ECO:0000313" key="2">
    <source>
        <dbReference type="Proteomes" id="UP000539175"/>
    </source>
</evidence>
<organism evidence="1 2">
    <name type="scientific">Nitrospirillum iridis</name>
    <dbReference type="NCBI Taxonomy" id="765888"/>
    <lineage>
        <taxon>Bacteria</taxon>
        <taxon>Pseudomonadati</taxon>
        <taxon>Pseudomonadota</taxon>
        <taxon>Alphaproteobacteria</taxon>
        <taxon>Rhodospirillales</taxon>
        <taxon>Azospirillaceae</taxon>
        <taxon>Nitrospirillum</taxon>
    </lineage>
</organism>
<proteinExistence type="predicted"/>
<name>A0A7X0ECN2_9PROT</name>
<reference evidence="1 2" key="1">
    <citation type="submission" date="2020-08" db="EMBL/GenBank/DDBJ databases">
        <title>Genomic Encyclopedia of Type Strains, Phase IV (KMG-IV): sequencing the most valuable type-strain genomes for metagenomic binning, comparative biology and taxonomic classification.</title>
        <authorList>
            <person name="Goeker M."/>
        </authorList>
    </citation>
    <scope>NUCLEOTIDE SEQUENCE [LARGE SCALE GENOMIC DNA]</scope>
    <source>
        <strain evidence="1 2">DSM 22198</strain>
    </source>
</reference>
<dbReference type="SUPFAM" id="SSF55298">
    <property type="entry name" value="YjgF-like"/>
    <property type="match status" value="1"/>
</dbReference>
<dbReference type="InterPro" id="IPR006175">
    <property type="entry name" value="YjgF/YER057c/UK114"/>
</dbReference>
<dbReference type="Gene3D" id="3.30.1330.40">
    <property type="entry name" value="RutC-like"/>
    <property type="match status" value="1"/>
</dbReference>
<gene>
    <name evidence="1" type="ORF">FHS74_002393</name>
</gene>
<keyword evidence="2" id="KW-1185">Reference proteome</keyword>
<dbReference type="PANTHER" id="PTHR43760">
    <property type="entry name" value="ENDORIBONUCLEASE-RELATED"/>
    <property type="match status" value="1"/>
</dbReference>
<comment type="caution">
    <text evidence="1">The sequence shown here is derived from an EMBL/GenBank/DDBJ whole genome shotgun (WGS) entry which is preliminary data.</text>
</comment>
<dbReference type="CDD" id="cd02199">
    <property type="entry name" value="YjgF_YER057c_UK114_like_1"/>
    <property type="match status" value="1"/>
</dbReference>
<accession>A0A7X0ECN2</accession>
<dbReference type="InterPro" id="IPR035959">
    <property type="entry name" value="RutC-like_sf"/>
</dbReference>
<dbReference type="PANTHER" id="PTHR43760:SF1">
    <property type="entry name" value="ENDORIBONUCLEASE L-PSP_CHORISMATE MUTASE-LIKE DOMAIN-CONTAINING PROTEIN"/>
    <property type="match status" value="1"/>
</dbReference>
<dbReference type="Proteomes" id="UP000539175">
    <property type="component" value="Unassembled WGS sequence"/>
</dbReference>
<dbReference type="RefSeq" id="WP_184800651.1">
    <property type="nucleotide sequence ID" value="NZ_JACIIZ010000006.1"/>
</dbReference>
<dbReference type="InterPro" id="IPR013813">
    <property type="entry name" value="Endoribo_LPSP/chorism_mut-like"/>
</dbReference>
<sequence length="157" mass="15638">MSATTPPGSITGKVHALGLTLPQPSGPGGNYVSTTRIGPLLFVAGQIDPAAALGRLGDTVSVEDGARAARAAALNIIAHVVKAAGDDLAAVRRVAKLTVFVASTPDFTQQPLVANGASDLLVAVFGDAGRHARSAVGVAALPRGASVEVEAIVELSV</sequence>
<dbReference type="AlphaFoldDB" id="A0A7X0ECN2"/>
<dbReference type="EMBL" id="JACIIZ010000006">
    <property type="protein sequence ID" value="MBB6251833.1"/>
    <property type="molecule type" value="Genomic_DNA"/>
</dbReference>